<reference evidence="1 2" key="1">
    <citation type="submission" date="2021-06" db="EMBL/GenBank/DDBJ databases">
        <title>Caerostris extrusa draft genome.</title>
        <authorList>
            <person name="Kono N."/>
            <person name="Arakawa K."/>
        </authorList>
    </citation>
    <scope>NUCLEOTIDE SEQUENCE [LARGE SCALE GENOMIC DNA]</scope>
</reference>
<keyword evidence="2" id="KW-1185">Reference proteome</keyword>
<proteinExistence type="predicted"/>
<gene>
    <name evidence="1" type="ORF">CEXT_496441</name>
</gene>
<sequence>MNPEDETSVEILFLCILSFVMKPQTKMRLFATNNFLETSEDGTFVTQSLLKHKIVCRELDASGSFPSISIYPGDFKKDHFKHEISLGIEEKSVCVVRFFRAKGCIGYGLAKGEPEKIYRDVPICRGNISFSWREKN</sequence>
<evidence type="ECO:0000313" key="2">
    <source>
        <dbReference type="Proteomes" id="UP001054945"/>
    </source>
</evidence>
<evidence type="ECO:0000313" key="1">
    <source>
        <dbReference type="EMBL" id="GIY48022.1"/>
    </source>
</evidence>
<protein>
    <submittedName>
        <fullName evidence="1">Uncharacterized protein</fullName>
    </submittedName>
</protein>
<organism evidence="1 2">
    <name type="scientific">Caerostris extrusa</name>
    <name type="common">Bark spider</name>
    <name type="synonym">Caerostris bankana</name>
    <dbReference type="NCBI Taxonomy" id="172846"/>
    <lineage>
        <taxon>Eukaryota</taxon>
        <taxon>Metazoa</taxon>
        <taxon>Ecdysozoa</taxon>
        <taxon>Arthropoda</taxon>
        <taxon>Chelicerata</taxon>
        <taxon>Arachnida</taxon>
        <taxon>Araneae</taxon>
        <taxon>Araneomorphae</taxon>
        <taxon>Entelegynae</taxon>
        <taxon>Araneoidea</taxon>
        <taxon>Araneidae</taxon>
        <taxon>Caerostris</taxon>
    </lineage>
</organism>
<comment type="caution">
    <text evidence="1">The sequence shown here is derived from an EMBL/GenBank/DDBJ whole genome shotgun (WGS) entry which is preliminary data.</text>
</comment>
<accession>A0AAV4TRS4</accession>
<dbReference type="Proteomes" id="UP001054945">
    <property type="component" value="Unassembled WGS sequence"/>
</dbReference>
<dbReference type="EMBL" id="BPLR01011666">
    <property type="protein sequence ID" value="GIY48022.1"/>
    <property type="molecule type" value="Genomic_DNA"/>
</dbReference>
<dbReference type="AlphaFoldDB" id="A0AAV4TRS4"/>
<name>A0AAV4TRS4_CAEEX</name>